<evidence type="ECO:0000256" key="1">
    <source>
        <dbReference type="ARBA" id="ARBA00010641"/>
    </source>
</evidence>
<keyword evidence="3" id="KW-0731">Sigma factor</keyword>
<reference evidence="8 9" key="1">
    <citation type="submission" date="2017-07" db="EMBL/GenBank/DDBJ databases">
        <title>Draft whole genome sequences of clinical Proprionibacteriaceae strains.</title>
        <authorList>
            <person name="Bernier A.-M."/>
            <person name="Bernard K."/>
            <person name="Domingo M.-C."/>
        </authorList>
    </citation>
    <scope>NUCLEOTIDE SEQUENCE [LARGE SCALE GENOMIC DNA]</scope>
    <source>
        <strain evidence="8 9">NML 030167</strain>
    </source>
</reference>
<organism evidence="8 9">
    <name type="scientific">Enemella evansiae</name>
    <dbReference type="NCBI Taxonomy" id="2016499"/>
    <lineage>
        <taxon>Bacteria</taxon>
        <taxon>Bacillati</taxon>
        <taxon>Actinomycetota</taxon>
        <taxon>Actinomycetes</taxon>
        <taxon>Propionibacteriales</taxon>
        <taxon>Propionibacteriaceae</taxon>
        <taxon>Enemella</taxon>
    </lineage>
</organism>
<keyword evidence="5" id="KW-0804">Transcription</keyword>
<comment type="caution">
    <text evidence="8">The sequence shown here is derived from an EMBL/GenBank/DDBJ whole genome shotgun (WGS) entry which is preliminary data.</text>
</comment>
<dbReference type="CDD" id="cd06171">
    <property type="entry name" value="Sigma70_r4"/>
    <property type="match status" value="1"/>
</dbReference>
<dbReference type="InterPro" id="IPR013325">
    <property type="entry name" value="RNA_pol_sigma_r2"/>
</dbReference>
<feature type="domain" description="RNA polymerase sigma factor 70 region 4 type 2" evidence="7">
    <location>
        <begin position="111"/>
        <end position="160"/>
    </location>
</feature>
<dbReference type="SUPFAM" id="SSF88946">
    <property type="entry name" value="Sigma2 domain of RNA polymerase sigma factors"/>
    <property type="match status" value="1"/>
</dbReference>
<dbReference type="PANTHER" id="PTHR43133">
    <property type="entry name" value="RNA POLYMERASE ECF-TYPE SIGMA FACTO"/>
    <property type="match status" value="1"/>
</dbReference>
<evidence type="ECO:0000313" key="9">
    <source>
        <dbReference type="Proteomes" id="UP000215896"/>
    </source>
</evidence>
<evidence type="ECO:0000256" key="4">
    <source>
        <dbReference type="ARBA" id="ARBA00023125"/>
    </source>
</evidence>
<dbReference type="Gene3D" id="1.10.1740.10">
    <property type="match status" value="1"/>
</dbReference>
<dbReference type="Pfam" id="PF04542">
    <property type="entry name" value="Sigma70_r2"/>
    <property type="match status" value="1"/>
</dbReference>
<keyword evidence="2" id="KW-0805">Transcription regulation</keyword>
<evidence type="ECO:0000313" key="8">
    <source>
        <dbReference type="EMBL" id="OYO17829.1"/>
    </source>
</evidence>
<proteinExistence type="inferred from homology"/>
<sequence length="176" mass="19555">MTGRHRISVDEFVAVFDRHAATIHRYASRRVGGVLADDICSETFLTAFESRNRFDSSRGDVLAWLYGIAAKRLLKHHRGETRRWRAYAETGRQGVVEPREDPRLDAVLAHAELAEVLAALAPMDREVLLFAWEDLSYAQIAEALDIPVGTVRSRLNRARAQSRAAIGGPETSGATS</sequence>
<comment type="similarity">
    <text evidence="1">Belongs to the sigma-70 factor family. ECF subfamily.</text>
</comment>
<dbReference type="GO" id="GO:0016987">
    <property type="term" value="F:sigma factor activity"/>
    <property type="evidence" value="ECO:0007669"/>
    <property type="project" value="UniProtKB-KW"/>
</dbReference>
<dbReference type="EMBL" id="NMVO01000001">
    <property type="protein sequence ID" value="OYO17829.1"/>
    <property type="molecule type" value="Genomic_DNA"/>
</dbReference>
<accession>A0A255GPT8</accession>
<dbReference type="PANTHER" id="PTHR43133:SF8">
    <property type="entry name" value="RNA POLYMERASE SIGMA FACTOR HI_1459-RELATED"/>
    <property type="match status" value="1"/>
</dbReference>
<evidence type="ECO:0000256" key="3">
    <source>
        <dbReference type="ARBA" id="ARBA00023082"/>
    </source>
</evidence>
<dbReference type="InterPro" id="IPR039425">
    <property type="entry name" value="RNA_pol_sigma-70-like"/>
</dbReference>
<dbReference type="InterPro" id="IPR013324">
    <property type="entry name" value="RNA_pol_sigma_r3/r4-like"/>
</dbReference>
<dbReference type="RefSeq" id="WP_094404573.1">
    <property type="nucleotide sequence ID" value="NZ_NMVO01000001.1"/>
</dbReference>
<dbReference type="GO" id="GO:0006352">
    <property type="term" value="P:DNA-templated transcription initiation"/>
    <property type="evidence" value="ECO:0007669"/>
    <property type="project" value="InterPro"/>
</dbReference>
<dbReference type="NCBIfam" id="TIGR02937">
    <property type="entry name" value="sigma70-ECF"/>
    <property type="match status" value="1"/>
</dbReference>
<evidence type="ECO:0000256" key="2">
    <source>
        <dbReference type="ARBA" id="ARBA00023015"/>
    </source>
</evidence>
<dbReference type="OrthoDB" id="5518337at2"/>
<dbReference type="InterPro" id="IPR036388">
    <property type="entry name" value="WH-like_DNA-bd_sf"/>
</dbReference>
<dbReference type="GO" id="GO:0003677">
    <property type="term" value="F:DNA binding"/>
    <property type="evidence" value="ECO:0007669"/>
    <property type="project" value="UniProtKB-KW"/>
</dbReference>
<keyword evidence="4" id="KW-0238">DNA-binding</keyword>
<dbReference type="AlphaFoldDB" id="A0A255GPT8"/>
<feature type="domain" description="RNA polymerase sigma-70 region 2" evidence="6">
    <location>
        <begin position="16"/>
        <end position="82"/>
    </location>
</feature>
<gene>
    <name evidence="8" type="ORF">CGZ94_02850</name>
</gene>
<dbReference type="Pfam" id="PF08281">
    <property type="entry name" value="Sigma70_r4_2"/>
    <property type="match status" value="1"/>
</dbReference>
<evidence type="ECO:0000259" key="7">
    <source>
        <dbReference type="Pfam" id="PF08281"/>
    </source>
</evidence>
<dbReference type="InterPro" id="IPR014284">
    <property type="entry name" value="RNA_pol_sigma-70_dom"/>
</dbReference>
<protein>
    <submittedName>
        <fullName evidence="8">RNA polymerase subunit sigma-70</fullName>
    </submittedName>
</protein>
<name>A0A255GPT8_9ACTN</name>
<evidence type="ECO:0000256" key="5">
    <source>
        <dbReference type="ARBA" id="ARBA00023163"/>
    </source>
</evidence>
<dbReference type="InterPro" id="IPR007627">
    <property type="entry name" value="RNA_pol_sigma70_r2"/>
</dbReference>
<keyword evidence="9" id="KW-1185">Reference proteome</keyword>
<dbReference type="Gene3D" id="1.10.10.10">
    <property type="entry name" value="Winged helix-like DNA-binding domain superfamily/Winged helix DNA-binding domain"/>
    <property type="match status" value="1"/>
</dbReference>
<evidence type="ECO:0000259" key="6">
    <source>
        <dbReference type="Pfam" id="PF04542"/>
    </source>
</evidence>
<dbReference type="SUPFAM" id="SSF88659">
    <property type="entry name" value="Sigma3 and sigma4 domains of RNA polymerase sigma factors"/>
    <property type="match status" value="1"/>
</dbReference>
<dbReference type="Proteomes" id="UP000215896">
    <property type="component" value="Unassembled WGS sequence"/>
</dbReference>
<dbReference type="InterPro" id="IPR013249">
    <property type="entry name" value="RNA_pol_sigma70_r4_t2"/>
</dbReference>